<keyword evidence="6" id="KW-0143">Chaperone</keyword>
<feature type="domain" description="HMA" evidence="8">
    <location>
        <begin position="2"/>
        <end position="68"/>
    </location>
</feature>
<comment type="caution">
    <text evidence="9">The sequence shown here is derived from an EMBL/GenBank/DDBJ whole genome shotgun (WGS) entry which is preliminary data.</text>
</comment>
<dbReference type="CDD" id="cd00371">
    <property type="entry name" value="HMA"/>
    <property type="match status" value="1"/>
</dbReference>
<keyword evidence="5" id="KW-0186">Copper</keyword>
<dbReference type="InterPro" id="IPR006122">
    <property type="entry name" value="HMA_Cu_ion-bd"/>
</dbReference>
<evidence type="ECO:0000313" key="10">
    <source>
        <dbReference type="Proteomes" id="UP000242694"/>
    </source>
</evidence>
<dbReference type="InterPro" id="IPR006121">
    <property type="entry name" value="HMA_dom"/>
</dbReference>
<comment type="function">
    <text evidence="7">Chaperone that serves for the intracellular sequestration and transport of Cu(+). Delivers Cu(+) to the copper-exporting P-type ATPase A (CopA).</text>
</comment>
<evidence type="ECO:0000313" key="9">
    <source>
        <dbReference type="EMBL" id="PTH18911.1"/>
    </source>
</evidence>
<dbReference type="InterPro" id="IPR000428">
    <property type="entry name" value="Cu-bd"/>
</dbReference>
<dbReference type="Proteomes" id="UP000242694">
    <property type="component" value="Unassembled WGS sequence"/>
</dbReference>
<protein>
    <recommendedName>
        <fullName evidence="2">Copper chaperone CopZ</fullName>
    </recommendedName>
</protein>
<dbReference type="PROSITE" id="PS01047">
    <property type="entry name" value="HMA_1"/>
    <property type="match status" value="1"/>
</dbReference>
<name>A0ABX5IHF8_9STAP</name>
<proteinExistence type="predicted"/>
<dbReference type="PANTHER" id="PTHR46594">
    <property type="entry name" value="P-TYPE CATION-TRANSPORTING ATPASE"/>
    <property type="match status" value="1"/>
</dbReference>
<sequence length="70" mass="7565">MTTKVIQVDGMSCEHCKSAVENALTALTGVDQAEVSLEKGNVSVNYDSEKVTTNDMKDAIEDQGYDVPQL</sequence>
<organism evidence="9 10">
    <name type="scientific">Staphylococcus auricularis</name>
    <dbReference type="NCBI Taxonomy" id="29379"/>
    <lineage>
        <taxon>Bacteria</taxon>
        <taxon>Bacillati</taxon>
        <taxon>Bacillota</taxon>
        <taxon>Bacilli</taxon>
        <taxon>Bacillales</taxon>
        <taxon>Staphylococcaceae</taxon>
        <taxon>Staphylococcus</taxon>
    </lineage>
</organism>
<evidence type="ECO:0000256" key="4">
    <source>
        <dbReference type="ARBA" id="ARBA00022723"/>
    </source>
</evidence>
<dbReference type="PRINTS" id="PR00944">
    <property type="entry name" value="CUEXPORT"/>
</dbReference>
<keyword evidence="4" id="KW-0479">Metal-binding</keyword>
<accession>A0ABX5IHF8</accession>
<keyword evidence="3" id="KW-0963">Cytoplasm</keyword>
<evidence type="ECO:0000256" key="5">
    <source>
        <dbReference type="ARBA" id="ARBA00023008"/>
    </source>
</evidence>
<dbReference type="Pfam" id="PF00403">
    <property type="entry name" value="HMA"/>
    <property type="match status" value="1"/>
</dbReference>
<dbReference type="InterPro" id="IPR049740">
    <property type="entry name" value="CopZ"/>
</dbReference>
<dbReference type="SUPFAM" id="SSF55008">
    <property type="entry name" value="HMA, heavy metal-associated domain"/>
    <property type="match status" value="1"/>
</dbReference>
<dbReference type="EMBL" id="PZDI01000010">
    <property type="protein sequence ID" value="PTH18911.1"/>
    <property type="molecule type" value="Genomic_DNA"/>
</dbReference>
<evidence type="ECO:0000256" key="3">
    <source>
        <dbReference type="ARBA" id="ARBA00022490"/>
    </source>
</evidence>
<evidence type="ECO:0000256" key="6">
    <source>
        <dbReference type="ARBA" id="ARBA00023186"/>
    </source>
</evidence>
<dbReference type="PROSITE" id="PS50846">
    <property type="entry name" value="HMA_2"/>
    <property type="match status" value="1"/>
</dbReference>
<comment type="subcellular location">
    <subcellularLocation>
        <location evidence="1">Cytoplasm</location>
    </subcellularLocation>
</comment>
<evidence type="ECO:0000256" key="7">
    <source>
        <dbReference type="ARBA" id="ARBA00025138"/>
    </source>
</evidence>
<evidence type="ECO:0000256" key="1">
    <source>
        <dbReference type="ARBA" id="ARBA00004496"/>
    </source>
</evidence>
<dbReference type="NCBIfam" id="NF033795">
    <property type="entry name" value="chaper_CopZ_Bs"/>
    <property type="match status" value="1"/>
</dbReference>
<dbReference type="InterPro" id="IPR036163">
    <property type="entry name" value="HMA_dom_sf"/>
</dbReference>
<dbReference type="RefSeq" id="WP_107393108.1">
    <property type="nucleotide sequence ID" value="NZ_CALUAX010000002.1"/>
</dbReference>
<evidence type="ECO:0000259" key="8">
    <source>
        <dbReference type="PROSITE" id="PS50846"/>
    </source>
</evidence>
<evidence type="ECO:0000256" key="2">
    <source>
        <dbReference type="ARBA" id="ARBA00015313"/>
    </source>
</evidence>
<gene>
    <name evidence="9" type="ORF">BU607_03620</name>
</gene>
<dbReference type="NCBIfam" id="TIGR00003">
    <property type="entry name" value="copper ion binding protein"/>
    <property type="match status" value="1"/>
</dbReference>
<dbReference type="PANTHER" id="PTHR46594:SF4">
    <property type="entry name" value="P-TYPE CATION-TRANSPORTING ATPASE"/>
    <property type="match status" value="1"/>
</dbReference>
<reference evidence="9 10" key="1">
    <citation type="journal article" date="2016" name="Front. Microbiol.">
        <title>Comprehensive Phylogenetic Analysis of Bovine Non-aureus Staphylococci Species Based on Whole-Genome Sequencing.</title>
        <authorList>
            <person name="Naushad S."/>
            <person name="Barkema H.W."/>
            <person name="Luby C."/>
            <person name="Condas L.A."/>
            <person name="Nobrega D.B."/>
            <person name="Carson D.A."/>
            <person name="De Buck J."/>
        </authorList>
    </citation>
    <scope>NUCLEOTIDE SEQUENCE [LARGE SCALE GENOMIC DNA]</scope>
    <source>
        <strain evidence="9 10">SNUC 993</strain>
    </source>
</reference>
<dbReference type="Gene3D" id="3.30.70.100">
    <property type="match status" value="1"/>
</dbReference>
<dbReference type="InterPro" id="IPR017969">
    <property type="entry name" value="Heavy-metal-associated_CS"/>
</dbReference>
<keyword evidence="10" id="KW-1185">Reference proteome</keyword>